<evidence type="ECO:0000313" key="7">
    <source>
        <dbReference type="EMBL" id="PWK10345.1"/>
    </source>
</evidence>
<organism evidence="7 8">
    <name type="scientific">Tumebacillus permanentifrigoris</name>
    <dbReference type="NCBI Taxonomy" id="378543"/>
    <lineage>
        <taxon>Bacteria</taxon>
        <taxon>Bacillati</taxon>
        <taxon>Bacillota</taxon>
        <taxon>Bacilli</taxon>
        <taxon>Bacillales</taxon>
        <taxon>Alicyclobacillaceae</taxon>
        <taxon>Tumebacillus</taxon>
    </lineage>
</organism>
<dbReference type="RefSeq" id="WP_170119480.1">
    <property type="nucleotide sequence ID" value="NZ_QGGL01000012.1"/>
</dbReference>
<accession>A0A316D7U9</accession>
<dbReference type="InterPro" id="IPR029787">
    <property type="entry name" value="Nucleotide_cyclase"/>
</dbReference>
<evidence type="ECO:0000259" key="4">
    <source>
        <dbReference type="PROSITE" id="PS50883"/>
    </source>
</evidence>
<dbReference type="PROSITE" id="PS50112">
    <property type="entry name" value="PAS"/>
    <property type="match status" value="1"/>
</dbReference>
<dbReference type="Pfam" id="PF08448">
    <property type="entry name" value="PAS_4"/>
    <property type="match status" value="1"/>
</dbReference>
<dbReference type="EMBL" id="QGGL01000012">
    <property type="protein sequence ID" value="PWK10345.1"/>
    <property type="molecule type" value="Genomic_DNA"/>
</dbReference>
<dbReference type="SUPFAM" id="SSF141868">
    <property type="entry name" value="EAL domain-like"/>
    <property type="match status" value="1"/>
</dbReference>
<gene>
    <name evidence="7" type="ORF">C7459_112167</name>
</gene>
<dbReference type="Gene3D" id="3.20.20.450">
    <property type="entry name" value="EAL domain"/>
    <property type="match status" value="1"/>
</dbReference>
<dbReference type="InterPro" id="IPR035965">
    <property type="entry name" value="PAS-like_dom_sf"/>
</dbReference>
<dbReference type="PROSITE" id="PS50883">
    <property type="entry name" value="EAL"/>
    <property type="match status" value="1"/>
</dbReference>
<feature type="transmembrane region" description="Helical" evidence="1">
    <location>
        <begin position="12"/>
        <end position="30"/>
    </location>
</feature>
<dbReference type="SUPFAM" id="SSF55073">
    <property type="entry name" value="Nucleotide cyclase"/>
    <property type="match status" value="1"/>
</dbReference>
<name>A0A316D7U9_9BACL</name>
<dbReference type="FunFam" id="3.20.20.450:FF:000001">
    <property type="entry name" value="Cyclic di-GMP phosphodiesterase yahA"/>
    <property type="match status" value="1"/>
</dbReference>
<dbReference type="InterPro" id="IPR013656">
    <property type="entry name" value="PAS_4"/>
</dbReference>
<evidence type="ECO:0000313" key="8">
    <source>
        <dbReference type="Proteomes" id="UP000245634"/>
    </source>
</evidence>
<keyword evidence="1" id="KW-0472">Membrane</keyword>
<sequence length="804" mass="90066">MIEMLGTYNWSLMLLSVLVAVFASYTVCDLTQRIRQTTRRAVNRWVVGGAVAMGTGIWAMHFLAILALQLDEAITYDLDLMVLALASGILFSYLSLYLYSRHSGSRRTLLLVSACLTLTNLALHSIAILGMGLLTDSSAHLGYLLTSSLLGMIAIYFALRMLNFRCTKHPGRRSVYSALLLGTALSGIHVSALLGMDFRPDPHAQSELDLIHGEWLAIMIGMVTMIIQIVLMWSLHDERHTASQQAVRSTRQFDSLYNNNPDLVVSLTPLGEVISLNPAGCQMMGYSPEEVVGHHFAEYVLERDQEKTFYHFGLALSGNPQHAVEVSVRHRDGQYREMQVTTIPILTEAGQLDDGLYVIAKDVTDRLSAERTILHMAYHDALTDLPNRRLFIEELETSMATAAEKGEQIAILFLDLDRFKRINDSLGHNVGDLLLQHISTRLQEALAGIGLAGRFGGDEFIVLLRGVNGSEEVSLLTGSLYEIICQPLETEEQEFKISTSIGIALYPKDGQDAMTLIKNADTAMYRAKEARIHYQFYNDLMNEETAERLALEQDLTRALERDEFVLHYQPKVDIATGNIQGAEALIRWYHPKKGLIPPDKFIPLAEETDMILQIGDWVLRTACEQNKKWHTAGYTDLQIAVNLSAMQFGQTHLVDRVAHVLHQTGLPSEYLELEITERVAMQESVTVIEKLQQLTELGVQISIDDFGTGYSSLSYLVKYPIHAIKMDRSFVSEVIDDSEQALVVKAILSMAHSLGLHVVAEGVEELGQLEFLQTYNCDEYQGYYFSRPLPAPEFEVLLAQHLVR</sequence>
<keyword evidence="1" id="KW-0812">Transmembrane</keyword>
<dbReference type="InterPro" id="IPR000014">
    <property type="entry name" value="PAS"/>
</dbReference>
<feature type="transmembrane region" description="Helical" evidence="1">
    <location>
        <begin position="80"/>
        <end position="99"/>
    </location>
</feature>
<dbReference type="SUPFAM" id="SSF55785">
    <property type="entry name" value="PYP-like sensor domain (PAS domain)"/>
    <property type="match status" value="1"/>
</dbReference>
<evidence type="ECO:0000259" key="5">
    <source>
        <dbReference type="PROSITE" id="PS50887"/>
    </source>
</evidence>
<evidence type="ECO:0000259" key="3">
    <source>
        <dbReference type="PROSITE" id="PS50113"/>
    </source>
</evidence>
<dbReference type="InterPro" id="IPR000160">
    <property type="entry name" value="GGDEF_dom"/>
</dbReference>
<feature type="domain" description="PAC" evidence="3">
    <location>
        <begin position="322"/>
        <end position="375"/>
    </location>
</feature>
<dbReference type="PROSITE" id="PS50887">
    <property type="entry name" value="GGDEF"/>
    <property type="match status" value="1"/>
</dbReference>
<reference evidence="7 8" key="1">
    <citation type="submission" date="2018-05" db="EMBL/GenBank/DDBJ databases">
        <title>Genomic Encyclopedia of Type Strains, Phase IV (KMG-IV): sequencing the most valuable type-strain genomes for metagenomic binning, comparative biology and taxonomic classification.</title>
        <authorList>
            <person name="Goeker M."/>
        </authorList>
    </citation>
    <scope>NUCLEOTIDE SEQUENCE [LARGE SCALE GENOMIC DNA]</scope>
    <source>
        <strain evidence="7 8">DSM 18773</strain>
    </source>
</reference>
<dbReference type="InterPro" id="IPR052155">
    <property type="entry name" value="Biofilm_reg_signaling"/>
</dbReference>
<dbReference type="Proteomes" id="UP000245634">
    <property type="component" value="Unassembled WGS sequence"/>
</dbReference>
<dbReference type="SMART" id="SM00267">
    <property type="entry name" value="GGDEF"/>
    <property type="match status" value="1"/>
</dbReference>
<comment type="caution">
    <text evidence="7">The sequence shown here is derived from an EMBL/GenBank/DDBJ whole genome shotgun (WGS) entry which is preliminary data.</text>
</comment>
<dbReference type="AlphaFoldDB" id="A0A316D7U9"/>
<protein>
    <submittedName>
        <fullName evidence="7">PAS domain S-box-containing protein/diguanylate cyclase (GGDEF)-like protein</fullName>
    </submittedName>
</protein>
<feature type="transmembrane region" description="Helical" evidence="1">
    <location>
        <begin position="140"/>
        <end position="162"/>
    </location>
</feature>
<feature type="domain" description="GGDEF" evidence="5">
    <location>
        <begin position="407"/>
        <end position="539"/>
    </location>
</feature>
<feature type="domain" description="PAS" evidence="2">
    <location>
        <begin position="249"/>
        <end position="319"/>
    </location>
</feature>
<dbReference type="Pfam" id="PF00563">
    <property type="entry name" value="EAL"/>
    <property type="match status" value="1"/>
</dbReference>
<dbReference type="CDD" id="cd01948">
    <property type="entry name" value="EAL"/>
    <property type="match status" value="1"/>
</dbReference>
<dbReference type="Pfam" id="PF03707">
    <property type="entry name" value="MHYT"/>
    <property type="match status" value="1"/>
</dbReference>
<dbReference type="PROSITE" id="PS50924">
    <property type="entry name" value="MHYT"/>
    <property type="match status" value="1"/>
</dbReference>
<dbReference type="InterPro" id="IPR035919">
    <property type="entry name" value="EAL_sf"/>
</dbReference>
<dbReference type="Pfam" id="PF00990">
    <property type="entry name" value="GGDEF"/>
    <property type="match status" value="1"/>
</dbReference>
<dbReference type="InterPro" id="IPR001633">
    <property type="entry name" value="EAL_dom"/>
</dbReference>
<evidence type="ECO:0000259" key="6">
    <source>
        <dbReference type="PROSITE" id="PS50924"/>
    </source>
</evidence>
<dbReference type="CDD" id="cd00130">
    <property type="entry name" value="PAS"/>
    <property type="match status" value="1"/>
</dbReference>
<evidence type="ECO:0000259" key="2">
    <source>
        <dbReference type="PROSITE" id="PS50112"/>
    </source>
</evidence>
<proteinExistence type="predicted"/>
<dbReference type="InterPro" id="IPR043128">
    <property type="entry name" value="Rev_trsase/Diguanyl_cyclase"/>
</dbReference>
<dbReference type="CDD" id="cd01949">
    <property type="entry name" value="GGDEF"/>
    <property type="match status" value="1"/>
</dbReference>
<keyword evidence="1" id="KW-1133">Transmembrane helix</keyword>
<keyword evidence="8" id="KW-1185">Reference proteome</keyword>
<dbReference type="InterPro" id="IPR005330">
    <property type="entry name" value="MHYT_dom"/>
</dbReference>
<dbReference type="InterPro" id="IPR000700">
    <property type="entry name" value="PAS-assoc_C"/>
</dbReference>
<dbReference type="PANTHER" id="PTHR44757:SF2">
    <property type="entry name" value="BIOFILM ARCHITECTURE MAINTENANCE PROTEIN MBAA"/>
    <property type="match status" value="1"/>
</dbReference>
<dbReference type="Gene3D" id="3.30.70.270">
    <property type="match status" value="1"/>
</dbReference>
<feature type="domain" description="MHYT" evidence="6">
    <location>
        <begin position="8"/>
        <end position="199"/>
    </location>
</feature>
<feature type="transmembrane region" description="Helical" evidence="1">
    <location>
        <begin position="174"/>
        <end position="195"/>
    </location>
</feature>
<dbReference type="NCBIfam" id="TIGR00254">
    <property type="entry name" value="GGDEF"/>
    <property type="match status" value="1"/>
</dbReference>
<dbReference type="PANTHER" id="PTHR44757">
    <property type="entry name" value="DIGUANYLATE CYCLASE DGCP"/>
    <property type="match status" value="1"/>
</dbReference>
<dbReference type="GO" id="GO:0016020">
    <property type="term" value="C:membrane"/>
    <property type="evidence" value="ECO:0007669"/>
    <property type="project" value="UniProtKB-UniRule"/>
</dbReference>
<dbReference type="NCBIfam" id="TIGR00229">
    <property type="entry name" value="sensory_box"/>
    <property type="match status" value="1"/>
</dbReference>
<feature type="domain" description="EAL" evidence="4">
    <location>
        <begin position="548"/>
        <end position="802"/>
    </location>
</feature>
<feature type="transmembrane region" description="Helical" evidence="1">
    <location>
        <begin position="111"/>
        <end position="134"/>
    </location>
</feature>
<dbReference type="PROSITE" id="PS50113">
    <property type="entry name" value="PAC"/>
    <property type="match status" value="1"/>
</dbReference>
<dbReference type="SMART" id="SM00091">
    <property type="entry name" value="PAS"/>
    <property type="match status" value="1"/>
</dbReference>
<feature type="transmembrane region" description="Helical" evidence="1">
    <location>
        <begin position="215"/>
        <end position="235"/>
    </location>
</feature>
<feature type="transmembrane region" description="Helical" evidence="1">
    <location>
        <begin position="42"/>
        <end position="68"/>
    </location>
</feature>
<evidence type="ECO:0000256" key="1">
    <source>
        <dbReference type="PROSITE-ProRule" id="PRU00244"/>
    </source>
</evidence>
<dbReference type="Gene3D" id="3.30.450.20">
    <property type="entry name" value="PAS domain"/>
    <property type="match status" value="1"/>
</dbReference>
<dbReference type="SMART" id="SM00052">
    <property type="entry name" value="EAL"/>
    <property type="match status" value="1"/>
</dbReference>